<keyword evidence="2" id="KW-0689">Ribosomal protein</keyword>
<sequence length="169" mass="20429">MVRHYMDFGKIITKKSINLILYRIVFCRNVHFRIVIILQKCNRISKFGFGCYLTNKTMPRVFWRGTYFQPFAVKLFPGIWRKHNRFLVKTVMVQNNDVDTAFHLLNRLMEREGLMKIIRNTVRYQKPYMQRNQLSMEASNAILEEDRDRKFKFLVRKHRADAYPGQLTM</sequence>
<evidence type="ECO:0000256" key="3">
    <source>
        <dbReference type="ARBA" id="ARBA00023274"/>
    </source>
</evidence>
<organism evidence="4 5">
    <name type="scientific">Globodera pallida</name>
    <name type="common">Potato cyst nematode worm</name>
    <name type="synonym">Heterodera pallida</name>
    <dbReference type="NCBI Taxonomy" id="36090"/>
    <lineage>
        <taxon>Eukaryota</taxon>
        <taxon>Metazoa</taxon>
        <taxon>Ecdysozoa</taxon>
        <taxon>Nematoda</taxon>
        <taxon>Chromadorea</taxon>
        <taxon>Rhabditida</taxon>
        <taxon>Tylenchina</taxon>
        <taxon>Tylenchomorpha</taxon>
        <taxon>Tylenchoidea</taxon>
        <taxon>Heteroderidae</taxon>
        <taxon>Heteroderinae</taxon>
        <taxon>Globodera</taxon>
    </lineage>
</organism>
<dbReference type="GO" id="GO:1990904">
    <property type="term" value="C:ribonucleoprotein complex"/>
    <property type="evidence" value="ECO:0007669"/>
    <property type="project" value="UniProtKB-KW"/>
</dbReference>
<dbReference type="GO" id="GO:0003735">
    <property type="term" value="F:structural constituent of ribosome"/>
    <property type="evidence" value="ECO:0007669"/>
    <property type="project" value="InterPro"/>
</dbReference>
<evidence type="ECO:0000256" key="2">
    <source>
        <dbReference type="ARBA" id="ARBA00022980"/>
    </source>
</evidence>
<reference evidence="4" key="1">
    <citation type="submission" date="2014-05" db="EMBL/GenBank/DDBJ databases">
        <title>The genome and life-stage specific transcriptomes of Globodera pallida elucidate key aspects of plant parasitism by a cyst nematode.</title>
        <authorList>
            <person name="Cotton J.A."/>
            <person name="Lilley C.J."/>
            <person name="Jones L.M."/>
            <person name="Kikuchi T."/>
            <person name="Reid A.J."/>
            <person name="Thorpe P."/>
            <person name="Tsai I.J."/>
            <person name="Beasley H."/>
            <person name="Blok V."/>
            <person name="Cock P.J.A."/>
            <person name="Van den Akker S.E."/>
            <person name="Holroyd N."/>
            <person name="Hunt M."/>
            <person name="Mantelin S."/>
            <person name="Naghra H."/>
            <person name="Pain A."/>
            <person name="Palomares-Rius J.E."/>
            <person name="Zarowiecki M."/>
            <person name="Berriman M."/>
            <person name="Jones J.T."/>
            <person name="Urwin P.E."/>
        </authorList>
    </citation>
    <scope>NUCLEOTIDE SEQUENCE [LARGE SCALE GENOMIC DNA]</scope>
    <source>
        <strain evidence="4">Lindley</strain>
    </source>
</reference>
<dbReference type="GO" id="GO:0006412">
    <property type="term" value="P:translation"/>
    <property type="evidence" value="ECO:0007669"/>
    <property type="project" value="InterPro"/>
</dbReference>
<proteinExistence type="inferred from homology"/>
<comment type="similarity">
    <text evidence="1">Belongs to the bacterial ribosomal protein bS21 family.</text>
</comment>
<name>A0A183C6V2_GLOPA</name>
<keyword evidence="4" id="KW-1185">Reference proteome</keyword>
<reference evidence="5" key="2">
    <citation type="submission" date="2016-06" db="UniProtKB">
        <authorList>
            <consortium name="WormBaseParasite"/>
        </authorList>
    </citation>
    <scope>IDENTIFICATION</scope>
</reference>
<dbReference type="Pfam" id="PF01165">
    <property type="entry name" value="Ribosomal_S21"/>
    <property type="match status" value="1"/>
</dbReference>
<dbReference type="InterPro" id="IPR001911">
    <property type="entry name" value="Ribosomal_bS21"/>
</dbReference>
<accession>A0A183C6V2</accession>
<dbReference type="Proteomes" id="UP000050741">
    <property type="component" value="Unassembled WGS sequence"/>
</dbReference>
<evidence type="ECO:0000313" key="4">
    <source>
        <dbReference type="Proteomes" id="UP000050741"/>
    </source>
</evidence>
<protein>
    <submittedName>
        <fullName evidence="5">28S ribosomal protein S21, mitochondrial</fullName>
    </submittedName>
</protein>
<dbReference type="NCBIfam" id="TIGR00030">
    <property type="entry name" value="S21p"/>
    <property type="match status" value="1"/>
</dbReference>
<evidence type="ECO:0000256" key="1">
    <source>
        <dbReference type="ARBA" id="ARBA00006640"/>
    </source>
</evidence>
<keyword evidence="3" id="KW-0687">Ribonucleoprotein</keyword>
<dbReference type="AlphaFoldDB" id="A0A183C6V2"/>
<dbReference type="WBParaSite" id="GPLIN_000859800">
    <property type="protein sequence ID" value="GPLIN_000859800"/>
    <property type="gene ID" value="GPLIN_000859800"/>
</dbReference>
<dbReference type="GO" id="GO:0005840">
    <property type="term" value="C:ribosome"/>
    <property type="evidence" value="ECO:0007669"/>
    <property type="project" value="UniProtKB-KW"/>
</dbReference>
<evidence type="ECO:0000313" key="5">
    <source>
        <dbReference type="WBParaSite" id="GPLIN_000859800"/>
    </source>
</evidence>